<dbReference type="Pfam" id="PF07887">
    <property type="entry name" value="Calmodulin_bind"/>
    <property type="match status" value="1"/>
</dbReference>
<dbReference type="RefSeq" id="XP_044390683.1">
    <property type="nucleotide sequence ID" value="XM_044534748.1"/>
</dbReference>
<dbReference type="Gramene" id="TraesJUL5B03G02991630.1">
    <property type="protein sequence ID" value="TraesJUL5B03G02991630.1"/>
    <property type="gene ID" value="TraesJUL5B03G02991630"/>
</dbReference>
<dbReference type="Proteomes" id="UP000019116">
    <property type="component" value="Chromosome 5B"/>
</dbReference>
<evidence type="ECO:0000256" key="1">
    <source>
        <dbReference type="ARBA" id="ARBA00004123"/>
    </source>
</evidence>
<reference evidence="12" key="2">
    <citation type="submission" date="2018-10" db="UniProtKB">
        <authorList>
            <consortium name="EnsemblPlants"/>
        </authorList>
    </citation>
    <scope>IDENTIFICATION</scope>
</reference>
<feature type="region of interest" description="Disordered" evidence="8">
    <location>
        <begin position="24"/>
        <end position="44"/>
    </location>
</feature>
<dbReference type="GO" id="GO:0043565">
    <property type="term" value="F:sequence-specific DNA binding"/>
    <property type="evidence" value="ECO:0000318"/>
    <property type="project" value="GO_Central"/>
</dbReference>
<evidence type="ECO:0000313" key="13">
    <source>
        <dbReference type="Proteomes" id="UP000019116"/>
    </source>
</evidence>
<proteinExistence type="inferred from homology"/>
<dbReference type="GO" id="GO:0080142">
    <property type="term" value="P:regulation of salicylic acid biosynthetic process"/>
    <property type="evidence" value="ECO:0000318"/>
    <property type="project" value="GO_Central"/>
</dbReference>
<dbReference type="AlphaFoldDB" id="A0A3B6LST5"/>
<keyword evidence="13" id="KW-1185">Reference proteome</keyword>
<feature type="domain" description="Calmodulin binding protein C-terminal" evidence="11">
    <location>
        <begin position="374"/>
        <end position="435"/>
    </location>
</feature>
<dbReference type="GO" id="GO:0003700">
    <property type="term" value="F:DNA-binding transcription factor activity"/>
    <property type="evidence" value="ECO:0000318"/>
    <property type="project" value="GO_Central"/>
</dbReference>
<reference evidence="12" key="1">
    <citation type="submission" date="2018-08" db="EMBL/GenBank/DDBJ databases">
        <authorList>
            <person name="Rossello M."/>
        </authorList>
    </citation>
    <scope>NUCLEOTIDE SEQUENCE [LARGE SCALE GENOMIC DNA]</scope>
    <source>
        <strain evidence="12">cv. Chinese Spring</strain>
    </source>
</reference>
<dbReference type="GO" id="GO:0005634">
    <property type="term" value="C:nucleus"/>
    <property type="evidence" value="ECO:0000318"/>
    <property type="project" value="GO_Central"/>
</dbReference>
<evidence type="ECO:0000256" key="3">
    <source>
        <dbReference type="ARBA" id="ARBA00023015"/>
    </source>
</evidence>
<keyword evidence="4" id="KW-0238">DNA-binding</keyword>
<feature type="domain" description="Calmodulin binding protein-like N-terminal" evidence="9">
    <location>
        <begin position="157"/>
        <end position="293"/>
    </location>
</feature>
<name>A0A3B6LST5_WHEAT</name>
<dbReference type="GeneID" id="123113503"/>
<keyword evidence="7" id="KW-0539">Nucleus</keyword>
<dbReference type="InterPro" id="IPR046830">
    <property type="entry name" value="Calmod_bind_M"/>
</dbReference>
<protein>
    <submittedName>
        <fullName evidence="12">Uncharacterized protein</fullName>
    </submittedName>
</protein>
<comment type="subcellular location">
    <subcellularLocation>
        <location evidence="1">Nucleus</location>
    </subcellularLocation>
</comment>
<dbReference type="PANTHER" id="PTHR31713">
    <property type="entry name" value="OS02G0177800 PROTEIN"/>
    <property type="match status" value="1"/>
</dbReference>
<dbReference type="STRING" id="4565.A0A3B6LST5"/>
<dbReference type="Gramene" id="TraesCS5B03G1028400.3">
    <property type="protein sequence ID" value="TraesCS5B03G1028400.3.CDS"/>
    <property type="gene ID" value="TraesCS5B03G1028400"/>
</dbReference>
<dbReference type="EnsemblPlants" id="TraesCS5B02G417300.3">
    <property type="protein sequence ID" value="TraesCS5B02G417300.3"/>
    <property type="gene ID" value="TraesCS5B02G417300"/>
</dbReference>
<evidence type="ECO:0000259" key="11">
    <source>
        <dbReference type="Pfam" id="PF20452"/>
    </source>
</evidence>
<evidence type="ECO:0000256" key="8">
    <source>
        <dbReference type="SAM" id="MobiDB-lite"/>
    </source>
</evidence>
<evidence type="ECO:0000256" key="5">
    <source>
        <dbReference type="ARBA" id="ARBA00023159"/>
    </source>
</evidence>
<dbReference type="GO" id="GO:0005516">
    <property type="term" value="F:calmodulin binding"/>
    <property type="evidence" value="ECO:0007669"/>
    <property type="project" value="InterPro"/>
</dbReference>
<sequence length="638" mass="70593">MAAHTHKRPLGAVAPEQEAACFPRKRPLGAAAPEQEQEAPCSPSKRLRRAGLIVMWLEKGKARVVTIGQMAQMLRQSQLDVANSVMERLPNILERVLGEHFGVFKSSIMGCIDDKVQLIVQTKMQEQQAASLPSGVSEPPRHVSEGFPKTGSVTGVVKLCFDVAGPKDTLFTRCPVWKNGANAKVAILQNETQITQGDLSKLQIEILPVHADFFTGQEDFTKDEFNKQIYMYKGKELVLATVSLSNGESSLGSFSFPESSHGKKLRLTARVKRQDLTVRVQEAITDPFVVKDRRSESNEKSPIPSKEDDIHQLKKICLKGKHRNNLVEKNITKVKHLLRHYHNDKFGLQKLAGMKKGDWNTMIEHATMCVPGDEIYSYLVPEDNCQILFNDFYDLVGKITDNYVPYSVDDVDQFPQLKVKNWKMSAYKKFEELENSGGLIPDYFLSNGRLIPAAPPNNGASTSKNQTTAEFGEQQPFLQESGFPLAQIFANNVAGPLNQERPPFAQYSYEQVTHQEPYQQDPFMGCNGIPSYLTQGNIDGMGSFPAWSISPSHNSAPAQENDSITGANLTAQRNAYLTTATPGGVSQGTSSLIHDQAGISGLYPIEEWLGVEEAHVADQNYIPADNADLPNSNNQSNG</sequence>
<gene>
    <name evidence="12" type="primary">LOC123113503</name>
</gene>
<evidence type="ECO:0000313" key="12">
    <source>
        <dbReference type="EnsemblPlants" id="TraesCS5B02G417300.3"/>
    </source>
</evidence>
<feature type="compositionally biased region" description="Low complexity" evidence="8">
    <location>
        <begin position="30"/>
        <end position="40"/>
    </location>
</feature>
<dbReference type="Pfam" id="PF20451">
    <property type="entry name" value="Calmod_bind_M"/>
    <property type="match status" value="1"/>
</dbReference>
<dbReference type="KEGG" id="taes:123113503"/>
<dbReference type="PANTHER" id="PTHR31713:SF95">
    <property type="match status" value="1"/>
</dbReference>
<feature type="domain" description="Calmodulin binding protein central" evidence="10">
    <location>
        <begin position="306"/>
        <end position="369"/>
    </location>
</feature>
<keyword evidence="3" id="KW-0805">Transcription regulation</keyword>
<dbReference type="Gramene" id="TraesSTA5B03G02961190.1">
    <property type="protein sequence ID" value="TraesSTA5B03G02961190.1"/>
    <property type="gene ID" value="TraesSTA5B03G02961190"/>
</dbReference>
<accession>A0A3B6LST5</accession>
<evidence type="ECO:0000259" key="9">
    <source>
        <dbReference type="Pfam" id="PF07887"/>
    </source>
</evidence>
<dbReference type="Gramene" id="TraesLDM5B03G02973160.2">
    <property type="protein sequence ID" value="TraesLDM5B03G02973160.2"/>
    <property type="gene ID" value="TraesLDM5B03G02973160"/>
</dbReference>
<comment type="similarity">
    <text evidence="2">Belongs to the plant ACBP60 protein family.</text>
</comment>
<dbReference type="Gramene" id="TraesCS5B02G417300.3">
    <property type="protein sequence ID" value="TraesCS5B02G417300.3"/>
    <property type="gene ID" value="TraesCS5B02G417300"/>
</dbReference>
<dbReference type="InterPro" id="IPR046831">
    <property type="entry name" value="Calmodulin_bind_N"/>
</dbReference>
<dbReference type="Pfam" id="PF20452">
    <property type="entry name" value="Calmod_bind_C"/>
    <property type="match status" value="1"/>
</dbReference>
<evidence type="ECO:0000256" key="6">
    <source>
        <dbReference type="ARBA" id="ARBA00023163"/>
    </source>
</evidence>
<evidence type="ECO:0000256" key="7">
    <source>
        <dbReference type="ARBA" id="ARBA00023242"/>
    </source>
</evidence>
<dbReference type="InterPro" id="IPR012416">
    <property type="entry name" value="CBP60"/>
</dbReference>
<keyword evidence="6" id="KW-0804">Transcription</keyword>
<dbReference type="Gramene" id="TraesNOR5B03G02998480.2">
    <property type="protein sequence ID" value="TraesNOR5B03G02998480.2"/>
    <property type="gene ID" value="TraesNOR5B03G02998480"/>
</dbReference>
<organism evidence="12">
    <name type="scientific">Triticum aestivum</name>
    <name type="common">Wheat</name>
    <dbReference type="NCBI Taxonomy" id="4565"/>
    <lineage>
        <taxon>Eukaryota</taxon>
        <taxon>Viridiplantae</taxon>
        <taxon>Streptophyta</taxon>
        <taxon>Embryophyta</taxon>
        <taxon>Tracheophyta</taxon>
        <taxon>Spermatophyta</taxon>
        <taxon>Magnoliopsida</taxon>
        <taxon>Liliopsida</taxon>
        <taxon>Poales</taxon>
        <taxon>Poaceae</taxon>
        <taxon>BOP clade</taxon>
        <taxon>Pooideae</taxon>
        <taxon>Triticodae</taxon>
        <taxon>Triticeae</taxon>
        <taxon>Triticinae</taxon>
        <taxon>Triticum</taxon>
    </lineage>
</organism>
<evidence type="ECO:0000259" key="10">
    <source>
        <dbReference type="Pfam" id="PF20451"/>
    </source>
</evidence>
<evidence type="ECO:0000256" key="4">
    <source>
        <dbReference type="ARBA" id="ARBA00023125"/>
    </source>
</evidence>
<evidence type="ECO:0000256" key="2">
    <source>
        <dbReference type="ARBA" id="ARBA00007214"/>
    </source>
</evidence>
<dbReference type="InterPro" id="IPR046829">
    <property type="entry name" value="Calmod_bind_C"/>
</dbReference>
<keyword evidence="5" id="KW-0010">Activator</keyword>